<dbReference type="AlphaFoldDB" id="A0A0H2MI29"/>
<protein>
    <recommendedName>
        <fullName evidence="6">Cobalt-precorrin-6X reductase</fullName>
    </recommendedName>
</protein>
<dbReference type="EMBL" id="LAQL01000002">
    <property type="protein sequence ID" value="KLN62013.1"/>
    <property type="molecule type" value="Genomic_DNA"/>
</dbReference>
<dbReference type="OrthoDB" id="5183775at2"/>
<dbReference type="PANTHER" id="PTHR36925">
    <property type="entry name" value="COBALT-PRECORRIN-6A REDUCTASE"/>
    <property type="match status" value="1"/>
</dbReference>
<evidence type="ECO:0000256" key="2">
    <source>
        <dbReference type="ARBA" id="ARBA00022573"/>
    </source>
</evidence>
<dbReference type="STRING" id="1489064.WH96_00225"/>
<organism evidence="4 5">
    <name type="scientific">Kiloniella spongiae</name>
    <dbReference type="NCBI Taxonomy" id="1489064"/>
    <lineage>
        <taxon>Bacteria</taxon>
        <taxon>Pseudomonadati</taxon>
        <taxon>Pseudomonadota</taxon>
        <taxon>Alphaproteobacteria</taxon>
        <taxon>Rhodospirillales</taxon>
        <taxon>Kiloniellaceae</taxon>
        <taxon>Kiloniella</taxon>
    </lineage>
</organism>
<dbReference type="UniPathway" id="UPA00148"/>
<proteinExistence type="predicted"/>
<evidence type="ECO:0000313" key="4">
    <source>
        <dbReference type="EMBL" id="KLN62013.1"/>
    </source>
</evidence>
<evidence type="ECO:0008006" key="6">
    <source>
        <dbReference type="Google" id="ProtNLM"/>
    </source>
</evidence>
<dbReference type="NCBIfam" id="NF005968">
    <property type="entry name" value="PRK08057.1-2"/>
    <property type="match status" value="1"/>
</dbReference>
<keyword evidence="2" id="KW-0169">Cobalamin biosynthesis</keyword>
<dbReference type="Pfam" id="PF02571">
    <property type="entry name" value="CbiJ"/>
    <property type="match status" value="1"/>
</dbReference>
<evidence type="ECO:0000313" key="5">
    <source>
        <dbReference type="Proteomes" id="UP000035444"/>
    </source>
</evidence>
<dbReference type="RefSeq" id="WP_047762143.1">
    <property type="nucleotide sequence ID" value="NZ_LAQL01000002.1"/>
</dbReference>
<comment type="pathway">
    <text evidence="1">Cofactor biosynthesis; adenosylcobalamin biosynthesis.</text>
</comment>
<dbReference type="GO" id="GO:0016994">
    <property type="term" value="F:precorrin-6A reductase activity"/>
    <property type="evidence" value="ECO:0007669"/>
    <property type="project" value="InterPro"/>
</dbReference>
<dbReference type="PROSITE" id="PS51014">
    <property type="entry name" value="COBK_CBIJ"/>
    <property type="match status" value="1"/>
</dbReference>
<evidence type="ECO:0000256" key="1">
    <source>
        <dbReference type="ARBA" id="ARBA00004953"/>
    </source>
</evidence>
<reference evidence="4 5" key="1">
    <citation type="submission" date="2015-03" db="EMBL/GenBank/DDBJ databases">
        <title>Genome Sequence of Kiloniella spongiae MEBiC09566, isolated from a marine sponge.</title>
        <authorList>
            <person name="Shao Z."/>
            <person name="Wang L."/>
            <person name="Li X."/>
        </authorList>
    </citation>
    <scope>NUCLEOTIDE SEQUENCE [LARGE SCALE GENOMIC DNA]</scope>
    <source>
        <strain evidence="4 5">MEBiC09566</strain>
    </source>
</reference>
<dbReference type="PANTHER" id="PTHR36925:SF1">
    <property type="entry name" value="COBALT-PRECORRIN-6A REDUCTASE"/>
    <property type="match status" value="1"/>
</dbReference>
<accession>A0A0H2MI29</accession>
<sequence>MTSQTFRTTTGKTNHNDTQPRILILGGTTEANELAEHLSKDPTFHVTTSRAGVTVNRAKVSGNERMGGFGGVEGLIEYLRTSAINVVIDATHPFASTITGNTWTACQKFEIPHLILQRSAWCAEQNDNWIEVPDIQTAQEYLRTLENSMTVFLTTGQKKLDGFIAIKQHKFIARMIEPSVSDAEKQNLKIILQRGPFSEDEETRLVKEEKIDLIVCKNSGGTATYAKLIVARKHNIPVLMISRPPLPSAIVKSTVKGILSWLQNHFSAL</sequence>
<evidence type="ECO:0000256" key="3">
    <source>
        <dbReference type="ARBA" id="ARBA00023002"/>
    </source>
</evidence>
<dbReference type="PATRIC" id="fig|1489064.4.peg.953"/>
<gene>
    <name evidence="4" type="ORF">WH96_00225</name>
</gene>
<dbReference type="NCBIfam" id="TIGR00715">
    <property type="entry name" value="precor6x_red"/>
    <property type="match status" value="1"/>
</dbReference>
<keyword evidence="5" id="KW-1185">Reference proteome</keyword>
<dbReference type="Proteomes" id="UP000035444">
    <property type="component" value="Unassembled WGS sequence"/>
</dbReference>
<name>A0A0H2MI29_9PROT</name>
<keyword evidence="3" id="KW-0560">Oxidoreductase</keyword>
<comment type="caution">
    <text evidence="4">The sequence shown here is derived from an EMBL/GenBank/DDBJ whole genome shotgun (WGS) entry which is preliminary data.</text>
</comment>
<dbReference type="InterPro" id="IPR003723">
    <property type="entry name" value="Precorrin-6x_reduct"/>
</dbReference>
<dbReference type="GO" id="GO:0009236">
    <property type="term" value="P:cobalamin biosynthetic process"/>
    <property type="evidence" value="ECO:0007669"/>
    <property type="project" value="UniProtKB-UniPathway"/>
</dbReference>